<accession>A0ABS8WFM8</accession>
<keyword evidence="3" id="KW-0547">Nucleotide-binding</keyword>
<keyword evidence="4" id="KW-0378">Hydrolase</keyword>
<name>A0ABS8WFM8_9GAMM</name>
<dbReference type="InterPro" id="IPR003593">
    <property type="entry name" value="AAA+_ATPase"/>
</dbReference>
<dbReference type="InterPro" id="IPR003439">
    <property type="entry name" value="ABC_transporter-like_ATP-bd"/>
</dbReference>
<feature type="domain" description="ABC transporter" evidence="9">
    <location>
        <begin position="473"/>
        <end position="708"/>
    </location>
</feature>
<keyword evidence="5" id="KW-0067">ATP-binding</keyword>
<dbReference type="CDD" id="cd03245">
    <property type="entry name" value="ABCC_bacteriocin_exporters"/>
    <property type="match status" value="1"/>
</dbReference>
<gene>
    <name evidence="12" type="ORF">K6Y31_17230</name>
</gene>
<feature type="domain" description="ABC transmembrane type-1" evidence="10">
    <location>
        <begin position="161"/>
        <end position="439"/>
    </location>
</feature>
<dbReference type="InterPro" id="IPR005074">
    <property type="entry name" value="Peptidase_C39"/>
</dbReference>
<evidence type="ECO:0000256" key="8">
    <source>
        <dbReference type="SAM" id="Phobius"/>
    </source>
</evidence>
<dbReference type="Gene3D" id="1.20.1560.10">
    <property type="entry name" value="ABC transporter type 1, transmembrane domain"/>
    <property type="match status" value="1"/>
</dbReference>
<evidence type="ECO:0000256" key="4">
    <source>
        <dbReference type="ARBA" id="ARBA00022801"/>
    </source>
</evidence>
<dbReference type="PROSITE" id="PS50990">
    <property type="entry name" value="PEPTIDASE_C39"/>
    <property type="match status" value="1"/>
</dbReference>
<evidence type="ECO:0000259" key="9">
    <source>
        <dbReference type="PROSITE" id="PS50893"/>
    </source>
</evidence>
<feature type="domain" description="Peptidase C39" evidence="11">
    <location>
        <begin position="1"/>
        <end position="125"/>
    </location>
</feature>
<dbReference type="EMBL" id="JAIMJA010000020">
    <property type="protein sequence ID" value="MCE2596541.1"/>
    <property type="molecule type" value="Genomic_DNA"/>
</dbReference>
<feature type="transmembrane region" description="Helical" evidence="8">
    <location>
        <begin position="161"/>
        <end position="183"/>
    </location>
</feature>
<dbReference type="Pfam" id="PF00664">
    <property type="entry name" value="ABC_membrane"/>
    <property type="match status" value="1"/>
</dbReference>
<dbReference type="CDD" id="cd02421">
    <property type="entry name" value="Peptidase_C39_likeD"/>
    <property type="match status" value="1"/>
</dbReference>
<dbReference type="PANTHER" id="PTHR43394">
    <property type="entry name" value="ATP-DEPENDENT PERMEASE MDL1, MITOCHONDRIAL"/>
    <property type="match status" value="1"/>
</dbReference>
<dbReference type="PROSITE" id="PS50929">
    <property type="entry name" value="ABC_TM1F"/>
    <property type="match status" value="1"/>
</dbReference>
<dbReference type="Proteomes" id="UP001201273">
    <property type="component" value="Unassembled WGS sequence"/>
</dbReference>
<dbReference type="PROSITE" id="PS50893">
    <property type="entry name" value="ABC_TRANSPORTER_2"/>
    <property type="match status" value="1"/>
</dbReference>
<keyword evidence="7 8" id="KW-0472">Membrane</keyword>
<comment type="subcellular location">
    <subcellularLocation>
        <location evidence="1">Cell membrane</location>
        <topology evidence="1">Multi-pass membrane protein</topology>
    </subcellularLocation>
</comment>
<evidence type="ECO:0000256" key="7">
    <source>
        <dbReference type="ARBA" id="ARBA00023136"/>
    </source>
</evidence>
<organism evidence="12 13">
    <name type="scientific">Motilimonas cestriensis</name>
    <dbReference type="NCBI Taxonomy" id="2742685"/>
    <lineage>
        <taxon>Bacteria</taxon>
        <taxon>Pseudomonadati</taxon>
        <taxon>Pseudomonadota</taxon>
        <taxon>Gammaproteobacteria</taxon>
        <taxon>Alteromonadales</taxon>
        <taxon>Alteromonadales genera incertae sedis</taxon>
        <taxon>Motilimonas</taxon>
    </lineage>
</organism>
<dbReference type="InterPro" id="IPR011527">
    <property type="entry name" value="ABC1_TM_dom"/>
</dbReference>
<evidence type="ECO:0000259" key="11">
    <source>
        <dbReference type="PROSITE" id="PS50990"/>
    </source>
</evidence>
<evidence type="ECO:0000256" key="1">
    <source>
        <dbReference type="ARBA" id="ARBA00004651"/>
    </source>
</evidence>
<reference evidence="12 13" key="1">
    <citation type="journal article" date="2022" name="Environ. Microbiol. Rep.">
        <title>Eco-phylogenetic analyses reveal divergent evolution of vitamin B12 metabolism in the marine bacterial family 'Psychromonadaceae'.</title>
        <authorList>
            <person name="Jin X."/>
            <person name="Yang Y."/>
            <person name="Cao H."/>
            <person name="Gao B."/>
            <person name="Zhao Z."/>
        </authorList>
    </citation>
    <scope>NUCLEOTIDE SEQUENCE [LARGE SCALE GENOMIC DNA]</scope>
    <source>
        <strain evidence="12 13">MKS20</strain>
    </source>
</reference>
<dbReference type="Pfam" id="PF00005">
    <property type="entry name" value="ABC_tran"/>
    <property type="match status" value="1"/>
</dbReference>
<evidence type="ECO:0000256" key="5">
    <source>
        <dbReference type="ARBA" id="ARBA00022840"/>
    </source>
</evidence>
<evidence type="ECO:0000259" key="10">
    <source>
        <dbReference type="PROSITE" id="PS50929"/>
    </source>
</evidence>
<comment type="caution">
    <text evidence="12">The sequence shown here is derived from an EMBL/GenBank/DDBJ whole genome shotgun (WGS) entry which is preliminary data.</text>
</comment>
<evidence type="ECO:0000256" key="2">
    <source>
        <dbReference type="ARBA" id="ARBA00022692"/>
    </source>
</evidence>
<dbReference type="Gene3D" id="3.40.50.300">
    <property type="entry name" value="P-loop containing nucleotide triphosphate hydrolases"/>
    <property type="match status" value="1"/>
</dbReference>
<keyword evidence="13" id="KW-1185">Reference proteome</keyword>
<evidence type="ECO:0000256" key="3">
    <source>
        <dbReference type="ARBA" id="ARBA00022741"/>
    </source>
</evidence>
<dbReference type="SUPFAM" id="SSF52540">
    <property type="entry name" value="P-loop containing nucleoside triphosphate hydrolases"/>
    <property type="match status" value="1"/>
</dbReference>
<sequence>MNDPLVDPLLECLVFLTKHYGEPHSGDVLTAGLPMIDGKLSLRLVSRAAEKGGLNSRISAMALKDISALLLPCILVLDENQACVLLSVDKESSTAKVIFPLAGEGETEIELAELKALYQNQVIFIKPQHRFDKRTPKLIETGHGHWFWSTIRGSLPIYRDVLIASLLINIFAVVSPLFVMNVYDRIVPNLAFDSLWVLSIGVSIVFVFDFIMRQMRSYFIDVAGKKSDILLSSKIFSKVMGMRLEARPASTGAFARHLQEFESVRDFFTSATVAALVDVPFAVLTLTVIWLVAGPMVFIPAACLFILLAYSFAIQLPLRRSIDEGSRLAAQKYANLVEGLNGIEGIKVTGAEGLYQHRWEEAVAHMSNWSIKTRKLSNSVSSLSSFLQQMLSVCLIVYGVYLIKDGELSMGGMIAAVMLSGRALGPLSQLSLLITRYTQTKSGLAILENIMAMPDETEEGKRYIHRARMSGDIEFQGVCFNYPDQENNVLSDINLSIRAGEKVAIIGRIGSGKTTLQKLLMGLYRPTAGGIHIDGIEQHQIHPADLRRTIGCVLQDSPLYFGSIRENICLGVPFTSDDLILKAAHRAGVTAFTDRDPNGLDRQVGECGRFLSGGQRQSVVIARSLLLNPNVLVMDEPTSAMDNRSELHIKQQLVSLDKHQTLILITHKTSMLDIVDRLIVMDSGKVVADGPKEAVLNALKEGRVTIAGRAMREASNG</sequence>
<proteinExistence type="predicted"/>
<evidence type="ECO:0000313" key="12">
    <source>
        <dbReference type="EMBL" id="MCE2596541.1"/>
    </source>
</evidence>
<dbReference type="Pfam" id="PF03412">
    <property type="entry name" value="Peptidase_C39"/>
    <property type="match status" value="1"/>
</dbReference>
<dbReference type="NCBIfam" id="TIGR03375">
    <property type="entry name" value="type_I_sec_LssB"/>
    <property type="match status" value="1"/>
</dbReference>
<feature type="transmembrane region" description="Helical" evidence="8">
    <location>
        <begin position="195"/>
        <end position="212"/>
    </location>
</feature>
<dbReference type="InterPro" id="IPR036640">
    <property type="entry name" value="ABC1_TM_sf"/>
</dbReference>
<dbReference type="InterPro" id="IPR039421">
    <property type="entry name" value="Type_1_exporter"/>
</dbReference>
<dbReference type="SMART" id="SM00382">
    <property type="entry name" value="AAA"/>
    <property type="match status" value="1"/>
</dbReference>
<evidence type="ECO:0000313" key="13">
    <source>
        <dbReference type="Proteomes" id="UP001201273"/>
    </source>
</evidence>
<feature type="transmembrane region" description="Helical" evidence="8">
    <location>
        <begin position="380"/>
        <end position="401"/>
    </location>
</feature>
<dbReference type="CDD" id="cd18587">
    <property type="entry name" value="ABC_6TM_LapB_like"/>
    <property type="match status" value="1"/>
</dbReference>
<dbReference type="Gene3D" id="3.90.70.10">
    <property type="entry name" value="Cysteine proteinases"/>
    <property type="match status" value="1"/>
</dbReference>
<keyword evidence="6 8" id="KW-1133">Transmembrane helix</keyword>
<dbReference type="InterPro" id="IPR017750">
    <property type="entry name" value="ATPase_T1SS"/>
</dbReference>
<dbReference type="SUPFAM" id="SSF90123">
    <property type="entry name" value="ABC transporter transmembrane region"/>
    <property type="match status" value="1"/>
</dbReference>
<protein>
    <submittedName>
        <fullName evidence="12">Type I secretion system permease/ATPase</fullName>
    </submittedName>
</protein>
<dbReference type="PANTHER" id="PTHR43394:SF1">
    <property type="entry name" value="ATP-BINDING CASSETTE SUB-FAMILY B MEMBER 10, MITOCHONDRIAL"/>
    <property type="match status" value="1"/>
</dbReference>
<keyword evidence="2 8" id="KW-0812">Transmembrane</keyword>
<feature type="transmembrane region" description="Helical" evidence="8">
    <location>
        <begin position="297"/>
        <end position="318"/>
    </location>
</feature>
<dbReference type="InterPro" id="IPR027417">
    <property type="entry name" value="P-loop_NTPase"/>
</dbReference>
<evidence type="ECO:0000256" key="6">
    <source>
        <dbReference type="ARBA" id="ARBA00022989"/>
    </source>
</evidence>